<evidence type="ECO:0000313" key="2">
    <source>
        <dbReference type="EMBL" id="SMP37928.1"/>
    </source>
</evidence>
<dbReference type="RefSeq" id="WP_283407402.1">
    <property type="nucleotide sequence ID" value="NZ_FXUF01000001.1"/>
</dbReference>
<keyword evidence="3" id="KW-1185">Reference proteome</keyword>
<keyword evidence="2" id="KW-0966">Cell projection</keyword>
<keyword evidence="2" id="KW-0969">Cilium</keyword>
<evidence type="ECO:0000256" key="1">
    <source>
        <dbReference type="SAM" id="Phobius"/>
    </source>
</evidence>
<dbReference type="AlphaFoldDB" id="A0AA46AHB3"/>
<proteinExistence type="predicted"/>
<dbReference type="EMBL" id="FXUF01000001">
    <property type="protein sequence ID" value="SMP37928.1"/>
    <property type="molecule type" value="Genomic_DNA"/>
</dbReference>
<evidence type="ECO:0000313" key="3">
    <source>
        <dbReference type="Proteomes" id="UP001158066"/>
    </source>
</evidence>
<protein>
    <submittedName>
        <fullName evidence="2">Flagellar basal body-associated protein FliL</fullName>
    </submittedName>
</protein>
<keyword evidence="2" id="KW-0282">Flagellum</keyword>
<keyword evidence="1" id="KW-1133">Transmembrane helix</keyword>
<reference evidence="2" key="1">
    <citation type="submission" date="2017-05" db="EMBL/GenBank/DDBJ databases">
        <authorList>
            <person name="Varghese N."/>
            <person name="Submissions S."/>
        </authorList>
    </citation>
    <scope>NUCLEOTIDE SEQUENCE</scope>
    <source>
        <strain evidence="2">Su22</strain>
    </source>
</reference>
<comment type="caution">
    <text evidence="2">The sequence shown here is derived from an EMBL/GenBank/DDBJ whole genome shotgun (WGS) entry which is preliminary data.</text>
</comment>
<feature type="transmembrane region" description="Helical" evidence="1">
    <location>
        <begin position="12"/>
        <end position="32"/>
    </location>
</feature>
<gene>
    <name evidence="2" type="ORF">SAMN06296020_10134</name>
</gene>
<keyword evidence="1" id="KW-0812">Transmembrane</keyword>
<accession>A0AA46AHB3</accession>
<keyword evidence="1" id="KW-0472">Membrane</keyword>
<sequence length="149" mass="16391">MGSDHLKRKQESIVVLVIALLIILMAGIIVFLTGASTNDRSITGSDPSVKYYSQPITILTQTAPDSGGRAAYVKMTFVLSFNQRRHLQASEANDAQIRSLISSEMNRYSPDALLEPLMLDQMQASIQSILTEDMGLESNGVFLDRITVQ</sequence>
<dbReference type="Proteomes" id="UP001158066">
    <property type="component" value="Unassembled WGS sequence"/>
</dbReference>
<organism evidence="2 3">
    <name type="scientific">Anoxynatronum buryatiense</name>
    <dbReference type="NCBI Taxonomy" id="489973"/>
    <lineage>
        <taxon>Bacteria</taxon>
        <taxon>Bacillati</taxon>
        <taxon>Bacillota</taxon>
        <taxon>Clostridia</taxon>
        <taxon>Eubacteriales</taxon>
        <taxon>Clostridiaceae</taxon>
        <taxon>Anoxynatronum</taxon>
    </lineage>
</organism>
<name>A0AA46AHB3_9CLOT</name>